<proteinExistence type="predicted"/>
<gene>
    <name evidence="1" type="ORF">WKW80_00155</name>
</gene>
<dbReference type="Gene3D" id="3.30.1330.60">
    <property type="entry name" value="OmpA-like domain"/>
    <property type="match status" value="1"/>
</dbReference>
<comment type="caution">
    <text evidence="1">The sequence shown here is derived from an EMBL/GenBank/DDBJ whole genome shotgun (WGS) entry which is preliminary data.</text>
</comment>
<accession>A0ABU8VT36</accession>
<sequence length="111" mass="11967">MNGPSTSSSKTSFMANAGVGLVWPFACWGRLVTDVRYRYDGNKERQVCNSGGVSQGVSGNLIQAEGRGETEFKVTQAVCKAQGKAKKRNELSACLQPDRRVEIRATGEQPG</sequence>
<dbReference type="Proteomes" id="UP001363010">
    <property type="component" value="Unassembled WGS sequence"/>
</dbReference>
<reference evidence="1 2" key="1">
    <citation type="submission" date="2024-03" db="EMBL/GenBank/DDBJ databases">
        <title>Novel species of the genus Variovorax.</title>
        <authorList>
            <person name="Liu Q."/>
            <person name="Xin Y.-H."/>
        </authorList>
    </citation>
    <scope>NUCLEOTIDE SEQUENCE [LARGE SCALE GENOMIC DNA]</scope>
    <source>
        <strain evidence="1 2">KACC 18501</strain>
    </source>
</reference>
<evidence type="ECO:0000313" key="1">
    <source>
        <dbReference type="EMBL" id="MEJ8820444.1"/>
    </source>
</evidence>
<dbReference type="InterPro" id="IPR036737">
    <property type="entry name" value="OmpA-like_sf"/>
</dbReference>
<organism evidence="1 2">
    <name type="scientific">Variovorax humicola</name>
    <dbReference type="NCBI Taxonomy" id="1769758"/>
    <lineage>
        <taxon>Bacteria</taxon>
        <taxon>Pseudomonadati</taxon>
        <taxon>Pseudomonadota</taxon>
        <taxon>Betaproteobacteria</taxon>
        <taxon>Burkholderiales</taxon>
        <taxon>Comamonadaceae</taxon>
        <taxon>Variovorax</taxon>
    </lineage>
</organism>
<evidence type="ECO:0000313" key="2">
    <source>
        <dbReference type="Proteomes" id="UP001363010"/>
    </source>
</evidence>
<dbReference type="RefSeq" id="WP_340361510.1">
    <property type="nucleotide sequence ID" value="NZ_JBBKZV010000001.1"/>
</dbReference>
<name>A0ABU8VT36_9BURK</name>
<protein>
    <submittedName>
        <fullName evidence="1">Uncharacterized protein</fullName>
    </submittedName>
</protein>
<keyword evidence="2" id="KW-1185">Reference proteome</keyword>
<dbReference type="EMBL" id="JBBKZV010000001">
    <property type="protein sequence ID" value="MEJ8820444.1"/>
    <property type="molecule type" value="Genomic_DNA"/>
</dbReference>